<protein>
    <submittedName>
        <fullName evidence="2">Uncharacterized protein</fullName>
    </submittedName>
</protein>
<dbReference type="Proteomes" id="UP000029264">
    <property type="component" value="Unassembled WGS sequence"/>
</dbReference>
<keyword evidence="1" id="KW-0472">Membrane</keyword>
<dbReference type="RefSeq" id="WP_037443007.1">
    <property type="nucleotide sequence ID" value="NZ_JPEO01000007.1"/>
</dbReference>
<accession>A0A094LQ84</accession>
<evidence type="ECO:0000256" key="1">
    <source>
        <dbReference type="SAM" id="Phobius"/>
    </source>
</evidence>
<dbReference type="STRING" id="1515746.HR45_11555"/>
<dbReference type="AlphaFoldDB" id="A0A094LQ84"/>
<evidence type="ECO:0000313" key="2">
    <source>
        <dbReference type="EMBL" id="KFZ37298.1"/>
    </source>
</evidence>
<feature type="transmembrane region" description="Helical" evidence="1">
    <location>
        <begin position="125"/>
        <end position="144"/>
    </location>
</feature>
<proteinExistence type="predicted"/>
<organism evidence="2 3">
    <name type="scientific">Shewanella mangrovi</name>
    <dbReference type="NCBI Taxonomy" id="1515746"/>
    <lineage>
        <taxon>Bacteria</taxon>
        <taxon>Pseudomonadati</taxon>
        <taxon>Pseudomonadota</taxon>
        <taxon>Gammaproteobacteria</taxon>
        <taxon>Alteromonadales</taxon>
        <taxon>Shewanellaceae</taxon>
        <taxon>Shewanella</taxon>
    </lineage>
</organism>
<dbReference type="eggNOG" id="ENOG5032YSV">
    <property type="taxonomic scope" value="Bacteria"/>
</dbReference>
<dbReference type="EMBL" id="JPEO01000007">
    <property type="protein sequence ID" value="KFZ37298.1"/>
    <property type="molecule type" value="Genomic_DNA"/>
</dbReference>
<keyword evidence="3" id="KW-1185">Reference proteome</keyword>
<feature type="transmembrane region" description="Helical" evidence="1">
    <location>
        <begin position="66"/>
        <end position="85"/>
    </location>
</feature>
<gene>
    <name evidence="2" type="ORF">HR45_11555</name>
</gene>
<evidence type="ECO:0000313" key="3">
    <source>
        <dbReference type="Proteomes" id="UP000029264"/>
    </source>
</evidence>
<keyword evidence="1" id="KW-1133">Transmembrane helix</keyword>
<feature type="transmembrane region" description="Helical" evidence="1">
    <location>
        <begin position="97"/>
        <end position="113"/>
    </location>
</feature>
<feature type="transmembrane region" description="Helical" evidence="1">
    <location>
        <begin position="34"/>
        <end position="54"/>
    </location>
</feature>
<reference evidence="2 3" key="1">
    <citation type="submission" date="2014-06" db="EMBL/GenBank/DDBJ databases">
        <title>Shewanella sp. YQH10.</title>
        <authorList>
            <person name="Liu Y."/>
            <person name="Zeng R."/>
        </authorList>
    </citation>
    <scope>NUCLEOTIDE SEQUENCE [LARGE SCALE GENOMIC DNA]</scope>
    <source>
        <strain evidence="2 3">YQH10</strain>
    </source>
</reference>
<comment type="caution">
    <text evidence="2">The sequence shown here is derived from an EMBL/GenBank/DDBJ whole genome shotgun (WGS) entry which is preliminary data.</text>
</comment>
<name>A0A094LQ84_9GAMM</name>
<sequence>MEKLAKLWPAIFPLSLLSVPFISSQVTNGVVWSYGDFIVAAVLLGGTASCYQWISHRAGNHFPYRVATALAMVASLLLVWANLAVGLMNTPADDHNLFFFSVIMVGVIGTLWSQRRPRGMSFTMLAMAAVLFAITVGLSIHIMPLSAVTLSPQQQFSVVFCLSIVALYLLAAWLFHRATFLLH</sequence>
<keyword evidence="1" id="KW-0812">Transmembrane</keyword>
<feature type="transmembrane region" description="Helical" evidence="1">
    <location>
        <begin position="156"/>
        <end position="175"/>
    </location>
</feature>
<dbReference type="OrthoDB" id="9813621at2"/>